<reference evidence="1 2" key="1">
    <citation type="journal article" date="2016" name="Nat. Commun.">
        <title>Thousands of microbial genomes shed light on interconnected biogeochemical processes in an aquifer system.</title>
        <authorList>
            <person name="Anantharaman K."/>
            <person name="Brown C.T."/>
            <person name="Hug L.A."/>
            <person name="Sharon I."/>
            <person name="Castelle C.J."/>
            <person name="Probst A.J."/>
            <person name="Thomas B.C."/>
            <person name="Singh A."/>
            <person name="Wilkins M.J."/>
            <person name="Karaoz U."/>
            <person name="Brodie E.L."/>
            <person name="Williams K.H."/>
            <person name="Hubbard S.S."/>
            <person name="Banfield J.F."/>
        </authorList>
    </citation>
    <scope>NUCLEOTIDE SEQUENCE [LARGE SCALE GENOMIC DNA]</scope>
</reference>
<protein>
    <recommendedName>
        <fullName evidence="3">Glutaredoxin domain-containing protein</fullName>
    </recommendedName>
</protein>
<sequence length="131" mass="14939">MKRFQLAVFGKQGCDKCELLKKRLTKILGEEDYADFEYAYNDLGTPEGLVRFCRAEILNPQRIPSFMVYRIGEGEAESALRPVRRRKKVSAGEEIDTFLALETDYRTTGVITPEMIKKVLDTALEKITADV</sequence>
<evidence type="ECO:0008006" key="3">
    <source>
        <dbReference type="Google" id="ProtNLM"/>
    </source>
</evidence>
<dbReference type="Proteomes" id="UP000176992">
    <property type="component" value="Unassembled WGS sequence"/>
</dbReference>
<gene>
    <name evidence="1" type="ORF">A2Z86_07605</name>
</gene>
<organism evidence="1 2">
    <name type="scientific">Candidatus Glassbacteria bacterium GWA2_58_10</name>
    <dbReference type="NCBI Taxonomy" id="1817865"/>
    <lineage>
        <taxon>Bacteria</taxon>
        <taxon>Candidatus Glassiibacteriota</taxon>
    </lineage>
</organism>
<evidence type="ECO:0000313" key="1">
    <source>
        <dbReference type="EMBL" id="OGF98148.1"/>
    </source>
</evidence>
<accession>A0A1F5YD79</accession>
<dbReference type="EMBL" id="MFIV01000162">
    <property type="protein sequence ID" value="OGF98148.1"/>
    <property type="molecule type" value="Genomic_DNA"/>
</dbReference>
<comment type="caution">
    <text evidence="1">The sequence shown here is derived from an EMBL/GenBank/DDBJ whole genome shotgun (WGS) entry which is preliminary data.</text>
</comment>
<dbReference type="AlphaFoldDB" id="A0A1F5YD79"/>
<evidence type="ECO:0000313" key="2">
    <source>
        <dbReference type="Proteomes" id="UP000176992"/>
    </source>
</evidence>
<name>A0A1F5YD79_9BACT</name>
<proteinExistence type="predicted"/>